<evidence type="ECO:0000256" key="5">
    <source>
        <dbReference type="HAMAP-Rule" id="MF_01925"/>
    </source>
</evidence>
<comment type="function">
    <text evidence="5">Catalyzes the reduction of 1-pyrroline-5-carboxylate (PCA) to L-proline.</text>
</comment>
<dbReference type="Gene3D" id="3.40.50.720">
    <property type="entry name" value="NAD(P)-binding Rossmann-like Domain"/>
    <property type="match status" value="1"/>
</dbReference>
<dbReference type="SUPFAM" id="SSF51735">
    <property type="entry name" value="NAD(P)-binding Rossmann-fold domains"/>
    <property type="match status" value="1"/>
</dbReference>
<feature type="domain" description="Pyrroline-5-carboxylate reductase catalytic N-terminal" evidence="8">
    <location>
        <begin position="3"/>
        <end position="97"/>
    </location>
</feature>
<evidence type="ECO:0000256" key="2">
    <source>
        <dbReference type="ARBA" id="ARBA00022650"/>
    </source>
</evidence>
<dbReference type="PIRSF" id="PIRSF000193">
    <property type="entry name" value="Pyrrol-5-carb_rd"/>
    <property type="match status" value="1"/>
</dbReference>
<evidence type="ECO:0000256" key="6">
    <source>
        <dbReference type="NCBIfam" id="TIGR00112"/>
    </source>
</evidence>
<comment type="similarity">
    <text evidence="1 5 7">Belongs to the pyrroline-5-carboxylate reductase family.</text>
</comment>
<dbReference type="SUPFAM" id="SSF48179">
    <property type="entry name" value="6-phosphogluconate dehydrogenase C-terminal domain-like"/>
    <property type="match status" value="1"/>
</dbReference>
<dbReference type="InterPro" id="IPR029036">
    <property type="entry name" value="P5CR_dimer"/>
</dbReference>
<comment type="subcellular location">
    <subcellularLocation>
        <location evidence="5">Cytoplasm</location>
    </subcellularLocation>
</comment>
<evidence type="ECO:0000256" key="4">
    <source>
        <dbReference type="ARBA" id="ARBA00023002"/>
    </source>
</evidence>
<accession>A0ABU0DYQ9</accession>
<keyword evidence="2 5" id="KW-0641">Proline biosynthesis</keyword>
<sequence>MKKLGFIGCGNMGEAILLGILSAGIINADDIYVYTPTETTRSRLKDTYHIHVCDNNNELYELCDYIILAIKPYQFKEVIETLPKTDVGKVIVSIAAGMTIEKIKGLFQQEQLKVIRVMPNTPVFVNKGASGICASPEVSEDEKHFVMKLFSAVGVVEEISEDMFHTIIATSGSSPAYVFMFIDAIIKEAMNQGLTYEVAKKLAAQTVVGAATMVMESDETPDQLKKNVCSPNGTTIEAVNVLEQEGLYEIVAKAMDACAKKSRSMSE</sequence>
<keyword evidence="3 5" id="KW-0521">NADP</keyword>
<keyword evidence="4 5" id="KW-0560">Oxidoreductase</keyword>
<keyword evidence="5 7" id="KW-0028">Amino-acid biosynthesis</keyword>
<dbReference type="InterPro" id="IPR028939">
    <property type="entry name" value="P5C_Rdtase_cat_N"/>
</dbReference>
<feature type="domain" description="Pyrroline-5-carboxylate reductase dimerisation" evidence="9">
    <location>
        <begin position="161"/>
        <end position="265"/>
    </location>
</feature>
<evidence type="ECO:0000259" key="9">
    <source>
        <dbReference type="Pfam" id="PF14748"/>
    </source>
</evidence>
<comment type="catalytic activity">
    <reaction evidence="5 7">
        <text>L-proline + NADP(+) = (S)-1-pyrroline-5-carboxylate + NADPH + 2 H(+)</text>
        <dbReference type="Rhea" id="RHEA:14109"/>
        <dbReference type="ChEBI" id="CHEBI:15378"/>
        <dbReference type="ChEBI" id="CHEBI:17388"/>
        <dbReference type="ChEBI" id="CHEBI:57783"/>
        <dbReference type="ChEBI" id="CHEBI:58349"/>
        <dbReference type="ChEBI" id="CHEBI:60039"/>
        <dbReference type="EC" id="1.5.1.2"/>
    </reaction>
</comment>
<evidence type="ECO:0000256" key="3">
    <source>
        <dbReference type="ARBA" id="ARBA00022857"/>
    </source>
</evidence>
<dbReference type="NCBIfam" id="TIGR00112">
    <property type="entry name" value="proC"/>
    <property type="match status" value="1"/>
</dbReference>
<dbReference type="Gene3D" id="1.10.3730.10">
    <property type="entry name" value="ProC C-terminal domain-like"/>
    <property type="match status" value="1"/>
</dbReference>
<dbReference type="PANTHER" id="PTHR11645">
    <property type="entry name" value="PYRROLINE-5-CARBOXYLATE REDUCTASE"/>
    <property type="match status" value="1"/>
</dbReference>
<evidence type="ECO:0000256" key="7">
    <source>
        <dbReference type="RuleBase" id="RU003903"/>
    </source>
</evidence>
<dbReference type="RefSeq" id="WP_307404821.1">
    <property type="nucleotide sequence ID" value="NZ_JAUSUR010000001.1"/>
</dbReference>
<keyword evidence="5" id="KW-0963">Cytoplasm</keyword>
<dbReference type="Pfam" id="PF14748">
    <property type="entry name" value="P5CR_dimer"/>
    <property type="match status" value="1"/>
</dbReference>
<evidence type="ECO:0000256" key="1">
    <source>
        <dbReference type="ARBA" id="ARBA00005525"/>
    </source>
</evidence>
<dbReference type="EC" id="1.5.1.2" evidence="5 6"/>
<name>A0ABU0DYQ9_9FIRM</name>
<evidence type="ECO:0000313" key="10">
    <source>
        <dbReference type="EMBL" id="MDQ0359586.1"/>
    </source>
</evidence>
<evidence type="ECO:0000313" key="11">
    <source>
        <dbReference type="Proteomes" id="UP001230220"/>
    </source>
</evidence>
<reference evidence="10 11" key="1">
    <citation type="submission" date="2023-07" db="EMBL/GenBank/DDBJ databases">
        <title>Genomic Encyclopedia of Type Strains, Phase IV (KMG-IV): sequencing the most valuable type-strain genomes for metagenomic binning, comparative biology and taxonomic classification.</title>
        <authorList>
            <person name="Goeker M."/>
        </authorList>
    </citation>
    <scope>NUCLEOTIDE SEQUENCE [LARGE SCALE GENOMIC DNA]</scope>
    <source>
        <strain evidence="10 11">DSM 16784</strain>
    </source>
</reference>
<dbReference type="Pfam" id="PF03807">
    <property type="entry name" value="F420_oxidored"/>
    <property type="match status" value="1"/>
</dbReference>
<organism evidence="10 11">
    <name type="scientific">Breznakia pachnodae</name>
    <dbReference type="NCBI Taxonomy" id="265178"/>
    <lineage>
        <taxon>Bacteria</taxon>
        <taxon>Bacillati</taxon>
        <taxon>Bacillota</taxon>
        <taxon>Erysipelotrichia</taxon>
        <taxon>Erysipelotrichales</taxon>
        <taxon>Erysipelotrichaceae</taxon>
        <taxon>Breznakia</taxon>
    </lineage>
</organism>
<protein>
    <recommendedName>
        <fullName evidence="5 6">Pyrroline-5-carboxylate reductase</fullName>
        <shortName evidence="5">P5C reductase</shortName>
        <shortName evidence="5">P5CR</shortName>
        <ecNumber evidence="5 6">1.5.1.2</ecNumber>
    </recommendedName>
    <alternativeName>
        <fullName evidence="5">PCA reductase</fullName>
    </alternativeName>
</protein>
<dbReference type="InterPro" id="IPR008927">
    <property type="entry name" value="6-PGluconate_DH-like_C_sf"/>
</dbReference>
<dbReference type="GO" id="GO:0004735">
    <property type="term" value="F:pyrroline-5-carboxylate reductase activity"/>
    <property type="evidence" value="ECO:0007669"/>
    <property type="project" value="UniProtKB-EC"/>
</dbReference>
<comment type="pathway">
    <text evidence="5 7">Amino-acid biosynthesis; L-proline biosynthesis; L-proline from L-glutamate 5-semialdehyde: step 1/1.</text>
</comment>
<dbReference type="InterPro" id="IPR000304">
    <property type="entry name" value="Pyrroline-COOH_reductase"/>
</dbReference>
<dbReference type="InterPro" id="IPR053790">
    <property type="entry name" value="P5CR-like_CS"/>
</dbReference>
<evidence type="ECO:0000259" key="8">
    <source>
        <dbReference type="Pfam" id="PF03807"/>
    </source>
</evidence>
<gene>
    <name evidence="5" type="primary">proC</name>
    <name evidence="10" type="ORF">J2S15_000317</name>
</gene>
<comment type="catalytic activity">
    <reaction evidence="5">
        <text>L-proline + NAD(+) = (S)-1-pyrroline-5-carboxylate + NADH + 2 H(+)</text>
        <dbReference type="Rhea" id="RHEA:14105"/>
        <dbReference type="ChEBI" id="CHEBI:15378"/>
        <dbReference type="ChEBI" id="CHEBI:17388"/>
        <dbReference type="ChEBI" id="CHEBI:57540"/>
        <dbReference type="ChEBI" id="CHEBI:57945"/>
        <dbReference type="ChEBI" id="CHEBI:60039"/>
        <dbReference type="EC" id="1.5.1.2"/>
    </reaction>
</comment>
<keyword evidence="11" id="KW-1185">Reference proteome</keyword>
<dbReference type="PROSITE" id="PS00521">
    <property type="entry name" value="P5CR"/>
    <property type="match status" value="1"/>
</dbReference>
<dbReference type="EMBL" id="JAUSUR010000001">
    <property type="protein sequence ID" value="MDQ0359586.1"/>
    <property type="molecule type" value="Genomic_DNA"/>
</dbReference>
<dbReference type="HAMAP" id="MF_01925">
    <property type="entry name" value="P5C_reductase"/>
    <property type="match status" value="1"/>
</dbReference>
<dbReference type="PANTHER" id="PTHR11645:SF0">
    <property type="entry name" value="PYRROLINE-5-CARBOXYLATE REDUCTASE 3"/>
    <property type="match status" value="1"/>
</dbReference>
<comment type="caution">
    <text evidence="10">The sequence shown here is derived from an EMBL/GenBank/DDBJ whole genome shotgun (WGS) entry which is preliminary data.</text>
</comment>
<dbReference type="Proteomes" id="UP001230220">
    <property type="component" value="Unassembled WGS sequence"/>
</dbReference>
<proteinExistence type="inferred from homology"/>
<dbReference type="InterPro" id="IPR036291">
    <property type="entry name" value="NAD(P)-bd_dom_sf"/>
</dbReference>